<evidence type="ECO:0008006" key="5">
    <source>
        <dbReference type="Google" id="ProtNLM"/>
    </source>
</evidence>
<keyword evidence="2" id="KW-0732">Signal</keyword>
<dbReference type="OrthoDB" id="3250815at2"/>
<reference evidence="3 4" key="1">
    <citation type="submission" date="2018-09" db="EMBL/GenBank/DDBJ databases">
        <title>Optimization and identification of Corynebacterium falsenii FN1-14 from fish paste.</title>
        <authorList>
            <person name="Daroonpunt R."/>
            <person name="Tanasupawat S."/>
        </authorList>
    </citation>
    <scope>NUCLEOTIDE SEQUENCE [LARGE SCALE GENOMIC DNA]</scope>
    <source>
        <strain evidence="3 4">FN1-14</strain>
    </source>
</reference>
<dbReference type="RefSeq" id="WP_119664292.1">
    <property type="nucleotide sequence ID" value="NZ_QXJK01000002.1"/>
</dbReference>
<keyword evidence="4" id="KW-1185">Reference proteome</keyword>
<dbReference type="InterPro" id="IPR011044">
    <property type="entry name" value="Quino_amine_DH_bsu"/>
</dbReference>
<gene>
    <name evidence="3" type="ORF">D3M95_02105</name>
</gene>
<dbReference type="Proteomes" id="UP000285278">
    <property type="component" value="Unassembled WGS sequence"/>
</dbReference>
<dbReference type="STRING" id="1451189.CFAL_00290"/>
<evidence type="ECO:0000256" key="2">
    <source>
        <dbReference type="SAM" id="SignalP"/>
    </source>
</evidence>
<proteinExistence type="predicted"/>
<feature type="chain" id="PRO_5039266453" description="Secreted protein" evidence="2">
    <location>
        <begin position="29"/>
        <end position="436"/>
    </location>
</feature>
<accession>A0A418Q8U4</accession>
<dbReference type="PROSITE" id="PS51257">
    <property type="entry name" value="PROKAR_LIPOPROTEIN"/>
    <property type="match status" value="1"/>
</dbReference>
<name>A0A418Q8U4_9CORY</name>
<sequence>MNHSPTRHALAAITTLTSIAALSLTACSADSSSPSAQSTEGSLAASETTTHQPERTPQEAAGPSPRLVATYDGGLLTLDAATLRVIDDTKLDGFNRLNPVGDGRTVLVSTQNGFRAHDTGTWTQPHGDHSHSYTMPPQLTETTYAATKPGHVVNHGGRTLLFGDGDGSIQELRIGDFNRAYQHKKLAKAQEIATITPHHGVAVPLSDNGGMLHTEGTEDERHSVLAVDAKNKEIARADNCPGVHGEATAANGVITVGCEDGVLIYRPSDNGGSFTKVTSPDSFGRIGNQAGSPVSPVVLGDYKTQKEPKEREQPTRISLTNTQTGELRLVDLGASYSFRSLARGPHGEALVLTDAGTLKKIDPATGSITGTYPVVKQWVEPLKWQEARPTLFVQGATAYVTEPAANKIHAVDIATGKVTATATTPAQLNELTGVSG</sequence>
<dbReference type="Gene3D" id="2.130.10.10">
    <property type="entry name" value="YVTN repeat-like/Quinoprotein amine dehydrogenase"/>
    <property type="match status" value="2"/>
</dbReference>
<feature type="region of interest" description="Disordered" evidence="1">
    <location>
        <begin position="29"/>
        <end position="67"/>
    </location>
</feature>
<organism evidence="3 4">
    <name type="scientific">Corynebacterium falsenii</name>
    <dbReference type="NCBI Taxonomy" id="108486"/>
    <lineage>
        <taxon>Bacteria</taxon>
        <taxon>Bacillati</taxon>
        <taxon>Actinomycetota</taxon>
        <taxon>Actinomycetes</taxon>
        <taxon>Mycobacteriales</taxon>
        <taxon>Corynebacteriaceae</taxon>
        <taxon>Corynebacterium</taxon>
    </lineage>
</organism>
<dbReference type="EMBL" id="QXJK01000002">
    <property type="protein sequence ID" value="RIX36114.1"/>
    <property type="molecule type" value="Genomic_DNA"/>
</dbReference>
<dbReference type="InterPro" id="IPR015943">
    <property type="entry name" value="WD40/YVTN_repeat-like_dom_sf"/>
</dbReference>
<feature type="signal peptide" evidence="2">
    <location>
        <begin position="1"/>
        <end position="28"/>
    </location>
</feature>
<comment type="caution">
    <text evidence="3">The sequence shown here is derived from an EMBL/GenBank/DDBJ whole genome shotgun (WGS) entry which is preliminary data.</text>
</comment>
<feature type="compositionally biased region" description="Low complexity" evidence="1">
    <location>
        <begin position="29"/>
        <end position="38"/>
    </location>
</feature>
<evidence type="ECO:0000313" key="4">
    <source>
        <dbReference type="Proteomes" id="UP000285278"/>
    </source>
</evidence>
<feature type="compositionally biased region" description="Polar residues" evidence="1">
    <location>
        <begin position="39"/>
        <end position="51"/>
    </location>
</feature>
<evidence type="ECO:0000313" key="3">
    <source>
        <dbReference type="EMBL" id="RIX36114.1"/>
    </source>
</evidence>
<protein>
    <recommendedName>
        <fullName evidence="5">Secreted protein</fullName>
    </recommendedName>
</protein>
<dbReference type="AlphaFoldDB" id="A0A418Q8U4"/>
<dbReference type="SUPFAM" id="SSF50969">
    <property type="entry name" value="YVTN repeat-like/Quinoprotein amine dehydrogenase"/>
    <property type="match status" value="1"/>
</dbReference>
<evidence type="ECO:0000256" key="1">
    <source>
        <dbReference type="SAM" id="MobiDB-lite"/>
    </source>
</evidence>